<comment type="caution">
    <text evidence="1">The sequence shown here is derived from an EMBL/GenBank/DDBJ whole genome shotgun (WGS) entry which is preliminary data.</text>
</comment>
<proteinExistence type="predicted"/>
<dbReference type="Proteomes" id="UP001165101">
    <property type="component" value="Unassembled WGS sequence"/>
</dbReference>
<protein>
    <submittedName>
        <fullName evidence="1">Unnamed protein product</fullName>
    </submittedName>
</protein>
<evidence type="ECO:0000313" key="1">
    <source>
        <dbReference type="EMBL" id="GME93057.1"/>
    </source>
</evidence>
<sequence length="716" mass="80691">MSLSTSLGLESVSRIAEKLGLDGVYGPLGELIDVSEKYKVAVDVIGGETLFNVVVDTDKTASIIMDELNREKSGRVTFIPLNRLKQRTFRYPAGNDSVPLIKKIAFDDSIAPAVQHVFGNSIVAISLERGAEITKEYKLNAITLDGDKCDSKGVITGGFRDNQKSRVNSLKELRKWKLQISECNEKLKQIQISVDQKNIQINKISEVLSQKRKELSLKTSKAEEILQERSKLISQRDRIESEIANIKERIESIETSKKSLTVQLEEYSQELSSPFSEKMKKSEEAEIKELGSQIPDIEAELNSTLESLNELVSEASAARSELDENLLPRKEHIEEKINLAISSNPTENLQIKMLSQNLTDLEAQKSEIEQANEELDDRVVKINQEIDQKNDNLDKLNENQRAIIKKLESYSIVSEKGLSKKILLTNRRDIINKKIRELGILPDEAFTTYNDSSIVSNVMLKELNEVTESLKKYSHVNKRAIEQFVNFTKQRDALVERRVELDSAKSSIEDLIKVLEKRKDDAIMRTFKEVSIGFQQIFETLAPSGSGKLIIQRRKEDSNTATRKNLNSNSDADSDSEDESEKSKIESYTGISISVSFNSKNDEQQRIEQLSGGQKSLCALALILAIQKCDPAPFYLFDEIDANLDTQYRTAVAKLIKNLSRINAQFICTTFRPEMLQVADKFYGVMFNNKVSTVSEIGKSDALSFIENQQSTSTNT</sequence>
<keyword evidence="2" id="KW-1185">Reference proteome</keyword>
<dbReference type="EMBL" id="BSXV01001501">
    <property type="protein sequence ID" value="GME93057.1"/>
    <property type="molecule type" value="Genomic_DNA"/>
</dbReference>
<organism evidence="1 2">
    <name type="scientific">Candida boidinii</name>
    <name type="common">Yeast</name>
    <dbReference type="NCBI Taxonomy" id="5477"/>
    <lineage>
        <taxon>Eukaryota</taxon>
        <taxon>Fungi</taxon>
        <taxon>Dikarya</taxon>
        <taxon>Ascomycota</taxon>
        <taxon>Saccharomycotina</taxon>
        <taxon>Pichiomycetes</taxon>
        <taxon>Pichiales</taxon>
        <taxon>Pichiaceae</taxon>
        <taxon>Ogataea</taxon>
        <taxon>Ogataea/Candida clade</taxon>
    </lineage>
</organism>
<gene>
    <name evidence="1" type="ORF">Cboi01_000299100</name>
</gene>
<reference evidence="1" key="1">
    <citation type="submission" date="2023-04" db="EMBL/GenBank/DDBJ databases">
        <title>Candida boidinii NBRC 1967.</title>
        <authorList>
            <person name="Ichikawa N."/>
            <person name="Sato H."/>
            <person name="Tonouchi N."/>
        </authorList>
    </citation>
    <scope>NUCLEOTIDE SEQUENCE</scope>
    <source>
        <strain evidence="1">NBRC 1967</strain>
    </source>
</reference>
<evidence type="ECO:0000313" key="2">
    <source>
        <dbReference type="Proteomes" id="UP001165101"/>
    </source>
</evidence>
<accession>A0ACB5TQZ4</accession>
<name>A0ACB5TQZ4_CANBO</name>